<sequence length="187" mass="20530">MMRVAAGTAKGRPLKGAVSSEVRPTTARVRAAIFNILPTDLYQDERVLDLYAGTGSLGIEALSQGAGWADFVDLDRRQCAVIQANLRSTGFSGRSRVRTGAVLQTLSKLEGPYRLVLLDPPYKLEELDEVLGAMASTPNLIDNEGMVVAGHSRHLELKPEYLSLYRVSQRRYGDNAVDFYRNEAGTE</sequence>
<organism evidence="3">
    <name type="scientific">marine metagenome</name>
    <dbReference type="NCBI Taxonomy" id="408172"/>
    <lineage>
        <taxon>unclassified sequences</taxon>
        <taxon>metagenomes</taxon>
        <taxon>ecological metagenomes</taxon>
    </lineage>
</organism>
<dbReference type="PIRSF" id="PIRSF004553">
    <property type="entry name" value="CHP00095"/>
    <property type="match status" value="1"/>
</dbReference>
<dbReference type="GO" id="GO:0008168">
    <property type="term" value="F:methyltransferase activity"/>
    <property type="evidence" value="ECO:0007669"/>
    <property type="project" value="UniProtKB-KW"/>
</dbReference>
<keyword evidence="1" id="KW-0489">Methyltransferase</keyword>
<dbReference type="GO" id="GO:0031167">
    <property type="term" value="P:rRNA methylation"/>
    <property type="evidence" value="ECO:0007669"/>
    <property type="project" value="InterPro"/>
</dbReference>
<dbReference type="Gene3D" id="3.40.50.150">
    <property type="entry name" value="Vaccinia Virus protein VP39"/>
    <property type="match status" value="1"/>
</dbReference>
<reference evidence="3" key="1">
    <citation type="submission" date="2018-05" db="EMBL/GenBank/DDBJ databases">
        <authorList>
            <person name="Lanie J.A."/>
            <person name="Ng W.-L."/>
            <person name="Kazmierczak K.M."/>
            <person name="Andrzejewski T.M."/>
            <person name="Davidsen T.M."/>
            <person name="Wayne K.J."/>
            <person name="Tettelin H."/>
            <person name="Glass J.I."/>
            <person name="Rusch D."/>
            <person name="Podicherti R."/>
            <person name="Tsui H.-C.T."/>
            <person name="Winkler M.E."/>
        </authorList>
    </citation>
    <scope>NUCLEOTIDE SEQUENCE</scope>
</reference>
<protein>
    <recommendedName>
        <fullName evidence="4">16S rRNA (Guanine(966)-N(2))-methyltransferase RsmD</fullName>
    </recommendedName>
</protein>
<dbReference type="PANTHER" id="PTHR43542:SF1">
    <property type="entry name" value="METHYLTRANSFERASE"/>
    <property type="match status" value="1"/>
</dbReference>
<dbReference type="Pfam" id="PF03602">
    <property type="entry name" value="Cons_hypoth95"/>
    <property type="match status" value="1"/>
</dbReference>
<dbReference type="InterPro" id="IPR004398">
    <property type="entry name" value="RNA_MeTrfase_RsmD"/>
</dbReference>
<evidence type="ECO:0000256" key="1">
    <source>
        <dbReference type="ARBA" id="ARBA00022603"/>
    </source>
</evidence>
<accession>A0A382CX80</accession>
<evidence type="ECO:0008006" key="4">
    <source>
        <dbReference type="Google" id="ProtNLM"/>
    </source>
</evidence>
<dbReference type="SUPFAM" id="SSF53335">
    <property type="entry name" value="S-adenosyl-L-methionine-dependent methyltransferases"/>
    <property type="match status" value="1"/>
</dbReference>
<dbReference type="NCBIfam" id="TIGR00095">
    <property type="entry name" value="16S rRNA (guanine(966)-N(2))-methyltransferase RsmD"/>
    <property type="match status" value="1"/>
</dbReference>
<dbReference type="EMBL" id="UINC01036458">
    <property type="protein sequence ID" value="SVB30459.1"/>
    <property type="molecule type" value="Genomic_DNA"/>
</dbReference>
<name>A0A382CX80_9ZZZZ</name>
<dbReference type="InterPro" id="IPR029063">
    <property type="entry name" value="SAM-dependent_MTases_sf"/>
</dbReference>
<dbReference type="AlphaFoldDB" id="A0A382CX80"/>
<evidence type="ECO:0000256" key="2">
    <source>
        <dbReference type="ARBA" id="ARBA00022679"/>
    </source>
</evidence>
<dbReference type="PANTHER" id="PTHR43542">
    <property type="entry name" value="METHYLTRANSFERASE"/>
    <property type="match status" value="1"/>
</dbReference>
<dbReference type="CDD" id="cd02440">
    <property type="entry name" value="AdoMet_MTases"/>
    <property type="match status" value="1"/>
</dbReference>
<keyword evidence="2" id="KW-0808">Transferase</keyword>
<evidence type="ECO:0000313" key="3">
    <source>
        <dbReference type="EMBL" id="SVB30459.1"/>
    </source>
</evidence>
<proteinExistence type="predicted"/>
<gene>
    <name evidence="3" type="ORF">METZ01_LOCUS183313</name>
</gene>